<accession>A0A316E3D9</accession>
<name>A0A316E3D9_9FLAO</name>
<reference evidence="1 4" key="2">
    <citation type="submission" date="2020-07" db="EMBL/GenBank/DDBJ databases">
        <title>The draft genome sequence of Maribacter polysiphoniae KCTC 22021.</title>
        <authorList>
            <person name="Mu L."/>
        </authorList>
    </citation>
    <scope>NUCLEOTIDE SEQUENCE [LARGE SCALE GENOMIC DNA]</scope>
    <source>
        <strain evidence="1 4">KCTC 22021</strain>
    </source>
</reference>
<dbReference type="RefSeq" id="WP_170117799.1">
    <property type="nucleotide sequence ID" value="NZ_JACWLN010000001.1"/>
</dbReference>
<proteinExistence type="predicted"/>
<sequence>MCTGLLKTIDLKIIWAEYPLAKLEGNDECWGKTPKETVSALTVRNVNQANAHLCIDY</sequence>
<dbReference type="EMBL" id="QGGQ01000002">
    <property type="protein sequence ID" value="PWK24984.1"/>
    <property type="molecule type" value="Genomic_DNA"/>
</dbReference>
<evidence type="ECO:0000313" key="2">
    <source>
        <dbReference type="EMBL" id="PWK24984.1"/>
    </source>
</evidence>
<evidence type="ECO:0000313" key="1">
    <source>
        <dbReference type="EMBL" id="MBD1259419.1"/>
    </source>
</evidence>
<gene>
    <name evidence="1" type="ORF">HZY62_02380</name>
    <name evidence="2" type="ORF">LX92_01353</name>
</gene>
<dbReference type="AlphaFoldDB" id="A0A316E3D9"/>
<evidence type="ECO:0000313" key="3">
    <source>
        <dbReference type="Proteomes" id="UP000245667"/>
    </source>
</evidence>
<evidence type="ECO:0000313" key="4">
    <source>
        <dbReference type="Proteomes" id="UP000651837"/>
    </source>
</evidence>
<organism evidence="2 3">
    <name type="scientific">Maribacter polysiphoniae</name>
    <dbReference type="NCBI Taxonomy" id="429344"/>
    <lineage>
        <taxon>Bacteria</taxon>
        <taxon>Pseudomonadati</taxon>
        <taxon>Bacteroidota</taxon>
        <taxon>Flavobacteriia</taxon>
        <taxon>Flavobacteriales</taxon>
        <taxon>Flavobacteriaceae</taxon>
        <taxon>Maribacter</taxon>
    </lineage>
</organism>
<reference evidence="2 3" key="1">
    <citation type="submission" date="2018-05" db="EMBL/GenBank/DDBJ databases">
        <title>Genomic Encyclopedia of Archaeal and Bacterial Type Strains, Phase II (KMG-II): from individual species to whole genera.</title>
        <authorList>
            <person name="Goeker M."/>
        </authorList>
    </citation>
    <scope>NUCLEOTIDE SEQUENCE [LARGE SCALE GENOMIC DNA]</scope>
    <source>
        <strain evidence="2 3">DSM 23514</strain>
    </source>
</reference>
<dbReference type="EMBL" id="JACWLN010000001">
    <property type="protein sequence ID" value="MBD1259419.1"/>
    <property type="molecule type" value="Genomic_DNA"/>
</dbReference>
<protein>
    <submittedName>
        <fullName evidence="2">Uncharacterized protein</fullName>
    </submittedName>
</protein>
<keyword evidence="4" id="KW-1185">Reference proteome</keyword>
<dbReference type="Proteomes" id="UP000245667">
    <property type="component" value="Unassembled WGS sequence"/>
</dbReference>
<dbReference type="Proteomes" id="UP000651837">
    <property type="component" value="Unassembled WGS sequence"/>
</dbReference>
<comment type="caution">
    <text evidence="2">The sequence shown here is derived from an EMBL/GenBank/DDBJ whole genome shotgun (WGS) entry which is preliminary data.</text>
</comment>